<protein>
    <recommendedName>
        <fullName evidence="3">3D domain-containing protein</fullName>
    </recommendedName>
</protein>
<sequence>MKTSFKIVLILLVIAGCKPDNPPEYTWQHLTVTATAYNSVTNQTSSNPHITAFGDSLFPGLKYIAVSNDLIRKGLKHNTPVSIQGLEGLYLVKDKMHSRKKNHIDIYMGLNIKAAKEWGRKKVQIVYGIKNEPLLETKRD</sequence>
<dbReference type="CDD" id="cd22784">
    <property type="entry name" value="DPBB_MltA_YuiC-like"/>
    <property type="match status" value="1"/>
</dbReference>
<reference evidence="1 2" key="1">
    <citation type="submission" date="2019-08" db="EMBL/GenBank/DDBJ databases">
        <title>Genomes of Antarctic Bizionia species.</title>
        <authorList>
            <person name="Bowman J.P."/>
        </authorList>
    </citation>
    <scope>NUCLEOTIDE SEQUENCE [LARGE SCALE GENOMIC DNA]</scope>
    <source>
        <strain evidence="1 2">ADA-4</strain>
    </source>
</reference>
<comment type="caution">
    <text evidence="1">The sequence shown here is derived from an EMBL/GenBank/DDBJ whole genome shotgun (WGS) entry which is preliminary data.</text>
</comment>
<dbReference type="Proteomes" id="UP000323720">
    <property type="component" value="Unassembled WGS sequence"/>
</dbReference>
<name>A0A5D0R6N1_9FLAO</name>
<evidence type="ECO:0000313" key="2">
    <source>
        <dbReference type="Proteomes" id="UP000323720"/>
    </source>
</evidence>
<accession>A0A5D0R6N1</accession>
<dbReference type="RefSeq" id="WP_148404327.1">
    <property type="nucleotide sequence ID" value="NZ_VSKK01000003.1"/>
</dbReference>
<organism evidence="1 2">
    <name type="scientific">Bizionia myxarmorum</name>
    <dbReference type="NCBI Taxonomy" id="291186"/>
    <lineage>
        <taxon>Bacteria</taxon>
        <taxon>Pseudomonadati</taxon>
        <taxon>Bacteroidota</taxon>
        <taxon>Flavobacteriia</taxon>
        <taxon>Flavobacteriales</taxon>
        <taxon>Flavobacteriaceae</taxon>
        <taxon>Bizionia</taxon>
    </lineage>
</organism>
<evidence type="ECO:0000313" key="1">
    <source>
        <dbReference type="EMBL" id="TYB76328.1"/>
    </source>
</evidence>
<dbReference type="EMBL" id="VSKK01000003">
    <property type="protein sequence ID" value="TYB76328.1"/>
    <property type="molecule type" value="Genomic_DNA"/>
</dbReference>
<dbReference type="AlphaFoldDB" id="A0A5D0R6N1"/>
<evidence type="ECO:0008006" key="3">
    <source>
        <dbReference type="Google" id="ProtNLM"/>
    </source>
</evidence>
<dbReference type="OrthoDB" id="5624888at2"/>
<dbReference type="PROSITE" id="PS51257">
    <property type="entry name" value="PROKAR_LIPOPROTEIN"/>
    <property type="match status" value="1"/>
</dbReference>
<gene>
    <name evidence="1" type="ORF">ES674_12110</name>
</gene>
<keyword evidence="2" id="KW-1185">Reference proteome</keyword>
<proteinExistence type="predicted"/>